<dbReference type="EMBL" id="HBGD01000808">
    <property type="protein sequence ID" value="CAD9077433.1"/>
    <property type="molecule type" value="Transcribed_RNA"/>
</dbReference>
<proteinExistence type="predicted"/>
<sequence length="336" mass="38695">MFFSFSQLQRRYKSSNQVTHAQMAQLQDELYRSMEAHLETENQPQQSANVDVEQMMEEQKGGHKTDLNTLMGKGGEQNEPEKGFRLTLDHWLVDMSEEDLNDFFKTSYTEILDEKPDGTVEEITEEFARNRWAYLQKKKKADPFLRSRLPSGEPLGMAKFGSQKHDPRKQTEVPMKPSAQWLQSKLQQTDETLRSNEPGVSTGGANADSGVTKKFDPNILSSIKHREEIVKQTLESTVANKASLQDTLEQLSSKEKKKFRIGNYIPLLRSQRNRNIAQASALTLFAVGYLFYYMSNEEWHPKRVTNEDMSVTLREIRELRESYNQKQGGLMVKDSV</sequence>
<protein>
    <submittedName>
        <fullName evidence="2">Uncharacterized protein</fullName>
    </submittedName>
</protein>
<evidence type="ECO:0000256" key="1">
    <source>
        <dbReference type="SAM" id="MobiDB-lite"/>
    </source>
</evidence>
<accession>A0A7S1PFN3</accession>
<organism evidence="2">
    <name type="scientific">Percolomonas cosmopolitus</name>
    <dbReference type="NCBI Taxonomy" id="63605"/>
    <lineage>
        <taxon>Eukaryota</taxon>
        <taxon>Discoba</taxon>
        <taxon>Heterolobosea</taxon>
        <taxon>Tetramitia</taxon>
        <taxon>Eutetramitia</taxon>
        <taxon>Percolomonadidae</taxon>
        <taxon>Percolomonas</taxon>
    </lineage>
</organism>
<dbReference type="AlphaFoldDB" id="A0A7S1PFN3"/>
<gene>
    <name evidence="2" type="ORF">PCOS0759_LOCUS665</name>
</gene>
<feature type="compositionally biased region" description="Polar residues" evidence="1">
    <location>
        <begin position="180"/>
        <end position="190"/>
    </location>
</feature>
<evidence type="ECO:0000313" key="2">
    <source>
        <dbReference type="EMBL" id="CAD9077433.1"/>
    </source>
</evidence>
<reference evidence="2" key="1">
    <citation type="submission" date="2021-01" db="EMBL/GenBank/DDBJ databases">
        <authorList>
            <person name="Corre E."/>
            <person name="Pelletier E."/>
            <person name="Niang G."/>
            <person name="Scheremetjew M."/>
            <person name="Finn R."/>
            <person name="Kale V."/>
            <person name="Holt S."/>
            <person name="Cochrane G."/>
            <person name="Meng A."/>
            <person name="Brown T."/>
            <person name="Cohen L."/>
        </authorList>
    </citation>
    <scope>NUCLEOTIDE SEQUENCE</scope>
    <source>
        <strain evidence="2">WS</strain>
    </source>
</reference>
<name>A0A7S1PFN3_9EUKA</name>
<feature type="region of interest" description="Disordered" evidence="1">
    <location>
        <begin position="145"/>
        <end position="211"/>
    </location>
</feature>